<evidence type="ECO:0000313" key="9">
    <source>
        <dbReference type="Proteomes" id="UP000504607"/>
    </source>
</evidence>
<protein>
    <submittedName>
        <fullName evidence="10">Polyamine oxidase 1-like</fullName>
    </submittedName>
</protein>
<dbReference type="InterPro" id="IPR002937">
    <property type="entry name" value="Amino_oxidase"/>
</dbReference>
<dbReference type="GO" id="GO:0046592">
    <property type="term" value="F:polyamine oxidase activity"/>
    <property type="evidence" value="ECO:0007669"/>
    <property type="project" value="TreeGrafter"/>
</dbReference>
<dbReference type="AlphaFoldDB" id="A0A8N4FAU6"/>
<keyword evidence="7" id="KW-0560">Oxidoreductase</keyword>
<dbReference type="Pfam" id="PF01593">
    <property type="entry name" value="Amino_oxidase"/>
    <property type="match status" value="1"/>
</dbReference>
<dbReference type="PANTHER" id="PTHR10742:SF405">
    <property type="entry name" value="PEROXISOMAL N(1)-ACETYL-SPERMINE_SPERMIDINE OXIDASE"/>
    <property type="match status" value="1"/>
</dbReference>
<evidence type="ECO:0000256" key="1">
    <source>
        <dbReference type="ARBA" id="ARBA00001974"/>
    </source>
</evidence>
<accession>A0A8N4FAU6</accession>
<evidence type="ECO:0000256" key="3">
    <source>
        <dbReference type="ARBA" id="ARBA00005995"/>
    </source>
</evidence>
<dbReference type="SUPFAM" id="SSF54373">
    <property type="entry name" value="FAD-linked reductases, C-terminal domain"/>
    <property type="match status" value="1"/>
</dbReference>
<comment type="subcellular location">
    <subcellularLocation>
        <location evidence="2">Cytoplasm</location>
    </subcellularLocation>
</comment>
<keyword evidence="6" id="KW-0274">FAD</keyword>
<evidence type="ECO:0000313" key="10">
    <source>
        <dbReference type="RefSeq" id="XP_029124010.1"/>
    </source>
</evidence>
<dbReference type="OrthoDB" id="2019015at2759"/>
<organism evidence="9 10">
    <name type="scientific">Elaeis guineensis var. tenera</name>
    <name type="common">Oil palm</name>
    <dbReference type="NCBI Taxonomy" id="51953"/>
    <lineage>
        <taxon>Eukaryota</taxon>
        <taxon>Viridiplantae</taxon>
        <taxon>Streptophyta</taxon>
        <taxon>Embryophyta</taxon>
        <taxon>Tracheophyta</taxon>
        <taxon>Spermatophyta</taxon>
        <taxon>Magnoliopsida</taxon>
        <taxon>Liliopsida</taxon>
        <taxon>Arecaceae</taxon>
        <taxon>Arecoideae</taxon>
        <taxon>Cocoseae</taxon>
        <taxon>Elaeidinae</taxon>
        <taxon>Elaeis</taxon>
    </lineage>
</organism>
<evidence type="ECO:0000256" key="2">
    <source>
        <dbReference type="ARBA" id="ARBA00004496"/>
    </source>
</evidence>
<evidence type="ECO:0000256" key="6">
    <source>
        <dbReference type="ARBA" id="ARBA00022827"/>
    </source>
</evidence>
<dbReference type="RefSeq" id="XP_029124010.1">
    <property type="nucleotide sequence ID" value="XM_029268177.1"/>
</dbReference>
<comment type="similarity">
    <text evidence="3">Belongs to the flavin monoamine oxidase family.</text>
</comment>
<sequence>MIHVLSYLGEIIDSVGHGIPKKLDDVNNCLESEYRDFPGDQIVIAKGRLRFGVVNKLFMKMDDLEQFFPFLQMALDQAELSTRHAAKIPQWMRRTHSNCPIYGRSRVLLAWLGGEEGMELELLSEEEIIRGAHAMLDAFPPAIHPWSARMKRCGWAKDPLFLGPCNYVAIGSSGDDLNLMAEPLPKNR</sequence>
<evidence type="ECO:0000259" key="8">
    <source>
        <dbReference type="Pfam" id="PF01593"/>
    </source>
</evidence>
<evidence type="ECO:0000256" key="7">
    <source>
        <dbReference type="ARBA" id="ARBA00023002"/>
    </source>
</evidence>
<evidence type="ECO:0000256" key="5">
    <source>
        <dbReference type="ARBA" id="ARBA00022630"/>
    </source>
</evidence>
<gene>
    <name evidence="10" type="primary">LOC114914774</name>
</gene>
<dbReference type="Gene3D" id="3.90.660.10">
    <property type="match status" value="1"/>
</dbReference>
<reference evidence="10" key="1">
    <citation type="submission" date="2025-08" db="UniProtKB">
        <authorList>
            <consortium name="RefSeq"/>
        </authorList>
    </citation>
    <scope>IDENTIFICATION</scope>
</reference>
<dbReference type="Proteomes" id="UP000504607">
    <property type="component" value="Chromosome 1"/>
</dbReference>
<keyword evidence="5" id="KW-0285">Flavoprotein</keyword>
<keyword evidence="4" id="KW-0963">Cytoplasm</keyword>
<feature type="domain" description="Amine oxidase" evidence="8">
    <location>
        <begin position="48"/>
        <end position="185"/>
    </location>
</feature>
<comment type="cofactor">
    <cofactor evidence="1">
        <name>FAD</name>
        <dbReference type="ChEBI" id="CHEBI:57692"/>
    </cofactor>
</comment>
<dbReference type="InterPro" id="IPR050281">
    <property type="entry name" value="Flavin_monoamine_oxidase"/>
</dbReference>
<proteinExistence type="inferred from homology"/>
<evidence type="ECO:0000256" key="4">
    <source>
        <dbReference type="ARBA" id="ARBA00022490"/>
    </source>
</evidence>
<name>A0A8N4FAU6_ELAGV</name>
<dbReference type="PANTHER" id="PTHR10742">
    <property type="entry name" value="FLAVIN MONOAMINE OXIDASE"/>
    <property type="match status" value="1"/>
</dbReference>
<keyword evidence="9" id="KW-1185">Reference proteome</keyword>
<dbReference type="GO" id="GO:0005737">
    <property type="term" value="C:cytoplasm"/>
    <property type="evidence" value="ECO:0007669"/>
    <property type="project" value="UniProtKB-SubCell"/>
</dbReference>